<proteinExistence type="predicted"/>
<evidence type="ECO:0000259" key="4">
    <source>
        <dbReference type="Pfam" id="PF12972"/>
    </source>
</evidence>
<reference evidence="5 6" key="1">
    <citation type="submission" date="2012-05" db="EMBL/GenBank/DDBJ databases">
        <authorList>
            <person name="Weinstock G."/>
            <person name="Sodergren E."/>
            <person name="Lobos E.A."/>
            <person name="Fulton L."/>
            <person name="Fulton R."/>
            <person name="Courtney L."/>
            <person name="Fronick C."/>
            <person name="O'Laughlin M."/>
            <person name="Godfrey J."/>
            <person name="Wilson R.M."/>
            <person name="Miner T."/>
            <person name="Farmer C."/>
            <person name="Delehaunty K."/>
            <person name="Cordes M."/>
            <person name="Minx P."/>
            <person name="Tomlinson C."/>
            <person name="Chen J."/>
            <person name="Wollam A."/>
            <person name="Pepin K.H."/>
            <person name="Bhonagiri V."/>
            <person name="Zhang X."/>
            <person name="Suruliraj S."/>
            <person name="Warren W."/>
            <person name="Mitreva M."/>
            <person name="Mardis E.R."/>
            <person name="Wilson R.K."/>
        </authorList>
    </citation>
    <scope>NUCLEOTIDE SEQUENCE [LARGE SCALE GENOMIC DNA]</scope>
    <source>
        <strain evidence="5 6">F0055</strain>
    </source>
</reference>
<dbReference type="PANTHER" id="PTHR12872:SF1">
    <property type="entry name" value="ALPHA-N-ACETYLGLUCOSAMINIDASE"/>
    <property type="match status" value="1"/>
</dbReference>
<dbReference type="Gene3D" id="3.30.379.10">
    <property type="entry name" value="Chitobiase/beta-hexosaminidase domain 2-like"/>
    <property type="match status" value="1"/>
</dbReference>
<dbReference type="InterPro" id="IPR029018">
    <property type="entry name" value="Hex-like_dom2"/>
</dbReference>
<dbReference type="HOGENOM" id="CLU_011988_1_0_10"/>
<dbReference type="GO" id="GO:0005975">
    <property type="term" value="P:carbohydrate metabolic process"/>
    <property type="evidence" value="ECO:0007669"/>
    <property type="project" value="UniProtKB-ARBA"/>
</dbReference>
<dbReference type="InterPro" id="IPR024732">
    <property type="entry name" value="NAGLU_C"/>
</dbReference>
<comment type="caution">
    <text evidence="5">The sequence shown here is derived from an EMBL/GenBank/DDBJ whole genome shotgun (WGS) entry which is preliminary data.</text>
</comment>
<feature type="domain" description="Alpha-N-acetylglucosaminidase N-terminal" evidence="3">
    <location>
        <begin position="30"/>
        <end position="107"/>
    </location>
</feature>
<dbReference type="PANTHER" id="PTHR12872">
    <property type="entry name" value="ALPHA-N-ACETYLGLUCOSAMINIDASE"/>
    <property type="match status" value="1"/>
</dbReference>
<feature type="domain" description="Alpha-N-acetylglucosaminidase C-terminal" evidence="4">
    <location>
        <begin position="478"/>
        <end position="714"/>
    </location>
</feature>
<protein>
    <submittedName>
        <fullName evidence="5">Alpha-N-acetylglucosaminidase</fullName>
    </submittedName>
</protein>
<dbReference type="OrthoDB" id="179563at2"/>
<gene>
    <name evidence="5" type="ORF">HMPREF9151_02391</name>
</gene>
<evidence type="ECO:0000256" key="1">
    <source>
        <dbReference type="ARBA" id="ARBA00022801"/>
    </source>
</evidence>
<dbReference type="PATRIC" id="fig|1127699.3.peg.2193"/>
<dbReference type="Gene3D" id="3.20.20.80">
    <property type="entry name" value="Glycosidases"/>
    <property type="match status" value="1"/>
</dbReference>
<dbReference type="InterPro" id="IPR024733">
    <property type="entry name" value="NAGLU_tim-barrel"/>
</dbReference>
<evidence type="ECO:0000313" key="6">
    <source>
        <dbReference type="Proteomes" id="UP000010433"/>
    </source>
</evidence>
<dbReference type="Gene3D" id="1.20.120.670">
    <property type="entry name" value="N-acetyl-b-d-glucoasminidase"/>
    <property type="match status" value="1"/>
</dbReference>
<evidence type="ECO:0000259" key="3">
    <source>
        <dbReference type="Pfam" id="PF12971"/>
    </source>
</evidence>
<evidence type="ECO:0000259" key="2">
    <source>
        <dbReference type="Pfam" id="PF05089"/>
    </source>
</evidence>
<keyword evidence="6" id="KW-1185">Reference proteome</keyword>
<keyword evidence="1" id="KW-0378">Hydrolase</keyword>
<evidence type="ECO:0000313" key="5">
    <source>
        <dbReference type="EMBL" id="EKX96707.1"/>
    </source>
</evidence>
<feature type="domain" description="Alpha-N-acetylglucosaminidase tim-barrel" evidence="2">
    <location>
        <begin position="123"/>
        <end position="469"/>
    </location>
</feature>
<dbReference type="AlphaFoldDB" id="L1N049"/>
<dbReference type="Pfam" id="PF12972">
    <property type="entry name" value="NAGLU_C"/>
    <property type="match status" value="1"/>
</dbReference>
<sequence length="721" mass="82772">MLHLNYKSCAAAIIGTVFPLSVFSSDMVTPARQVIERLTGASAAHINFEVLPQHENKDGYAVTCQNGKLTLKGSSPTAFTYAFYCYARQACHSMASWSGSTLHLPAQSADFEVPVTYSPYQFRYFLNVCTFGYTTPYWDWKRWEKEIDLMALHGINMPLATVASEAIAERVWKKMGLTDEDIRQFFTGPAYLPWHRMGNLNTWNGPLSANWHSQQIALQHKILERMRLLGMHPITPAFAGFVPEGFVKLHPEVRVKHFEWGGFDKSLNAYMLPPDSPYFLQIGKLFIEEWEKEFSKNTYYLSDSFNEMELPVSPDDTDGKHRLLSKYGEAIYQSIVAGNPNAVWITQGWTFGYQHRFWDKESLQALLERVPNDKLIIVDLANDYPKWVWKTEQTWKTHKGFYGKRWILSYVPNFGGKTLLTGDLNLYASCSAEALAHPDKGRLIGFGSAPEGLENNEVVYELLADMGWQNQPIDLDHWLIEYCRSRYGSCPNAMQKAWKGLCRSVYSSLYSYPRFTWQTVIPDTLRKSKYDFNDTYFRAVEDFLLCAPQLKDSPLYRSDALLFAAQYIGAKADNLYRKALQAKAVGNRARAKQLVDKVIQLLLQADKLLASHPTDRLSRWVDAARTAAATPQERMQYEMDAKRLITSWGGIQQDYAARYWSGLIKTYYVPRIKLYFAGSKKKELNNWEENWLKQPYNGDTEKPFNDPLATARQIIHGLKSM</sequence>
<dbReference type="InterPro" id="IPR024240">
    <property type="entry name" value="NAGLU_N"/>
</dbReference>
<dbReference type="STRING" id="1127699.HMPREF9151_02391"/>
<organism evidence="5 6">
    <name type="scientific">Hoylesella saccharolytica F0055</name>
    <dbReference type="NCBI Taxonomy" id="1127699"/>
    <lineage>
        <taxon>Bacteria</taxon>
        <taxon>Pseudomonadati</taxon>
        <taxon>Bacteroidota</taxon>
        <taxon>Bacteroidia</taxon>
        <taxon>Bacteroidales</taxon>
        <taxon>Prevotellaceae</taxon>
        <taxon>Hoylesella</taxon>
    </lineage>
</organism>
<accession>L1N049</accession>
<dbReference type="RefSeq" id="WP_009161251.1">
    <property type="nucleotide sequence ID" value="NZ_KB290963.1"/>
</dbReference>
<dbReference type="InterPro" id="IPR007781">
    <property type="entry name" value="NAGLU"/>
</dbReference>
<dbReference type="Proteomes" id="UP000010433">
    <property type="component" value="Unassembled WGS sequence"/>
</dbReference>
<name>L1N049_9BACT</name>
<dbReference type="EMBL" id="AMEP01000153">
    <property type="protein sequence ID" value="EKX96707.1"/>
    <property type="molecule type" value="Genomic_DNA"/>
</dbReference>
<dbReference type="Pfam" id="PF12971">
    <property type="entry name" value="NAGLU_N"/>
    <property type="match status" value="1"/>
</dbReference>
<dbReference type="Pfam" id="PF05089">
    <property type="entry name" value="NAGLU"/>
    <property type="match status" value="1"/>
</dbReference>
<dbReference type="GO" id="GO:0016787">
    <property type="term" value="F:hydrolase activity"/>
    <property type="evidence" value="ECO:0007669"/>
    <property type="project" value="UniProtKB-KW"/>
</dbReference>